<evidence type="ECO:0000256" key="9">
    <source>
        <dbReference type="PIRSR" id="PIRSR001084-1"/>
    </source>
</evidence>
<protein>
    <recommendedName>
        <fullName evidence="3 8">Beta-galactosidase</fullName>
        <shortName evidence="8">Beta-gal</shortName>
        <ecNumber evidence="3 8">3.2.1.23</ecNumber>
    </recommendedName>
</protein>
<dbReference type="GO" id="GO:0004565">
    <property type="term" value="F:beta-galactosidase activity"/>
    <property type="evidence" value="ECO:0007669"/>
    <property type="project" value="UniProtKB-EC"/>
</dbReference>
<feature type="domain" description="Glycoside hydrolase family 42 N-terminal" evidence="11">
    <location>
        <begin position="6"/>
        <end position="379"/>
    </location>
</feature>
<keyword evidence="14" id="KW-1185">Reference proteome</keyword>
<dbReference type="SUPFAM" id="SSF51445">
    <property type="entry name" value="(Trans)glycosidases"/>
    <property type="match status" value="1"/>
</dbReference>
<keyword evidence="6" id="KW-0862">Zinc</keyword>
<evidence type="ECO:0000256" key="1">
    <source>
        <dbReference type="ARBA" id="ARBA00001412"/>
    </source>
</evidence>
<evidence type="ECO:0000259" key="12">
    <source>
        <dbReference type="Pfam" id="PF08532"/>
    </source>
</evidence>
<dbReference type="InterPro" id="IPR029062">
    <property type="entry name" value="Class_I_gatase-like"/>
</dbReference>
<dbReference type="InterPro" id="IPR013529">
    <property type="entry name" value="Glyco_hydro_42_N"/>
</dbReference>
<evidence type="ECO:0000313" key="13">
    <source>
        <dbReference type="EMBL" id="PRO67007.1"/>
    </source>
</evidence>
<evidence type="ECO:0000256" key="5">
    <source>
        <dbReference type="ARBA" id="ARBA00022801"/>
    </source>
</evidence>
<feature type="active site" description="Proton donor" evidence="9">
    <location>
        <position position="142"/>
    </location>
</feature>
<dbReference type="InterPro" id="IPR013780">
    <property type="entry name" value="Glyco_hydro_b"/>
</dbReference>
<dbReference type="InterPro" id="IPR013738">
    <property type="entry name" value="Beta_galactosidase_Trimer"/>
</dbReference>
<dbReference type="Proteomes" id="UP000243650">
    <property type="component" value="Unassembled WGS sequence"/>
</dbReference>
<gene>
    <name evidence="13" type="ORF">C6I21_00105</name>
</gene>
<feature type="binding site" evidence="10">
    <location>
        <position position="103"/>
    </location>
    <ligand>
        <name>substrate</name>
    </ligand>
</feature>
<evidence type="ECO:0000256" key="3">
    <source>
        <dbReference type="ARBA" id="ARBA00012756"/>
    </source>
</evidence>
<dbReference type="CDD" id="cd03143">
    <property type="entry name" value="A4_beta-galactosidase_middle_domain"/>
    <property type="match status" value="1"/>
</dbReference>
<dbReference type="Gene3D" id="2.60.40.1180">
    <property type="entry name" value="Golgi alpha-mannosidase II"/>
    <property type="match status" value="1"/>
</dbReference>
<evidence type="ECO:0000256" key="7">
    <source>
        <dbReference type="ARBA" id="ARBA00023295"/>
    </source>
</evidence>
<dbReference type="PIRSF" id="PIRSF001084">
    <property type="entry name" value="B-galactosidase"/>
    <property type="match status" value="1"/>
</dbReference>
<dbReference type="PANTHER" id="PTHR36447:SF2">
    <property type="entry name" value="BETA-GALACTOSIDASE YESZ"/>
    <property type="match status" value="1"/>
</dbReference>
<dbReference type="SUPFAM" id="SSF52317">
    <property type="entry name" value="Class I glutamine amidotransferase-like"/>
    <property type="match status" value="1"/>
</dbReference>
<dbReference type="Gene3D" id="3.40.50.880">
    <property type="match status" value="1"/>
</dbReference>
<evidence type="ECO:0000313" key="14">
    <source>
        <dbReference type="Proteomes" id="UP000243650"/>
    </source>
</evidence>
<name>A0A2P6ML42_ALKUR</name>
<dbReference type="Pfam" id="PF08532">
    <property type="entry name" value="Glyco_hydro_42M"/>
    <property type="match status" value="1"/>
</dbReference>
<evidence type="ECO:0000256" key="6">
    <source>
        <dbReference type="ARBA" id="ARBA00022833"/>
    </source>
</evidence>
<dbReference type="GO" id="GO:0005975">
    <property type="term" value="P:carbohydrate metabolic process"/>
    <property type="evidence" value="ECO:0007669"/>
    <property type="project" value="InterPro"/>
</dbReference>
<dbReference type="GO" id="GO:0009341">
    <property type="term" value="C:beta-galactosidase complex"/>
    <property type="evidence" value="ECO:0007669"/>
    <property type="project" value="InterPro"/>
</dbReference>
<organism evidence="13 14">
    <name type="scientific">Alkalicoccus urumqiensis</name>
    <name type="common">Bacillus urumqiensis</name>
    <dbReference type="NCBI Taxonomy" id="1548213"/>
    <lineage>
        <taxon>Bacteria</taxon>
        <taxon>Bacillati</taxon>
        <taxon>Bacillota</taxon>
        <taxon>Bacilli</taxon>
        <taxon>Bacillales</taxon>
        <taxon>Bacillaceae</taxon>
        <taxon>Alkalicoccus</taxon>
    </lineage>
</organism>
<dbReference type="Pfam" id="PF02449">
    <property type="entry name" value="Glyco_hydro_42"/>
    <property type="match status" value="1"/>
</dbReference>
<keyword evidence="7 8" id="KW-0326">Glycosidase</keyword>
<proteinExistence type="inferred from homology"/>
<comment type="caution">
    <text evidence="13">The sequence shown here is derived from an EMBL/GenBank/DDBJ whole genome shotgun (WGS) entry which is preliminary data.</text>
</comment>
<dbReference type="GO" id="GO:0046872">
    <property type="term" value="F:metal ion binding"/>
    <property type="evidence" value="ECO:0007669"/>
    <property type="project" value="UniProtKB-KW"/>
</dbReference>
<dbReference type="InterPro" id="IPR017853">
    <property type="entry name" value="GH"/>
</dbReference>
<comment type="catalytic activity">
    <reaction evidence="1 8">
        <text>Hydrolysis of terminal non-reducing beta-D-galactose residues in beta-D-galactosides.</text>
        <dbReference type="EC" id="3.2.1.23"/>
    </reaction>
</comment>
<evidence type="ECO:0000259" key="11">
    <source>
        <dbReference type="Pfam" id="PF02449"/>
    </source>
</evidence>
<evidence type="ECO:0000256" key="2">
    <source>
        <dbReference type="ARBA" id="ARBA00005940"/>
    </source>
</evidence>
<dbReference type="EMBL" id="PVNS01000001">
    <property type="protein sequence ID" value="PRO67007.1"/>
    <property type="molecule type" value="Genomic_DNA"/>
</dbReference>
<keyword evidence="4" id="KW-0479">Metal-binding</keyword>
<reference evidence="13 14" key="1">
    <citation type="submission" date="2018-03" db="EMBL/GenBank/DDBJ databases">
        <title>Bacillus urumqiensis sp. nov., a moderately haloalkaliphilic bacterium isolated from a salt lake.</title>
        <authorList>
            <person name="Zhao B."/>
            <person name="Liao Z."/>
        </authorList>
    </citation>
    <scope>NUCLEOTIDE SEQUENCE [LARGE SCALE GENOMIC DNA]</scope>
    <source>
        <strain evidence="13 14">BZ-SZ-XJ18</strain>
    </source>
</reference>
<dbReference type="RefSeq" id="WP_105957393.1">
    <property type="nucleotide sequence ID" value="NZ_PVNS01000001.1"/>
</dbReference>
<dbReference type="EC" id="3.2.1.23" evidence="3 8"/>
<comment type="similarity">
    <text evidence="2 8">Belongs to the glycosyl hydrolase 42 family.</text>
</comment>
<accession>A0A2P6ML42</accession>
<dbReference type="PANTHER" id="PTHR36447">
    <property type="entry name" value="BETA-GALACTOSIDASE GANA"/>
    <property type="match status" value="1"/>
</dbReference>
<feature type="domain" description="Beta-galactosidase trimerisation" evidence="12">
    <location>
        <begin position="391"/>
        <end position="598"/>
    </location>
</feature>
<keyword evidence="5 8" id="KW-0378">Hydrolase</keyword>
<dbReference type="AlphaFoldDB" id="A0A2P6ML42"/>
<sequence>MYIGVDYYPEQWPRERWDTDLDLMEELGINVIRLAEFSWGLLEPEEGHFDFSWLDEAVEKISARGFDIVLGTPTATPPAWLTQAYPEVLPVTKSGETISFGARRHYTVNSRKYQELSKHIVQAMAKRYGKHPNVIGWQTDNEYGHEKSDRSYGTEDERAFQAWLQEKYSSLDELNERFGTVFWSQTYTDWSQIPVPKTVYQEHNPSLLLEFDRFCAEAYTKYNRLQTDILRRHVEKRQFITHNFVYTGLAQDQNAIAEDLDFISFDNYPVWGGLAEPVAPAAIARQHHLCRGTKQGRTYWVMEELSGAQGWSQIGYLPRPGHLKLWTYQAIAHGAEAIVYFRWRAARFGTEQFCHGILDHDGVPRRKYQEVKEVIASLQDKEDLIHADYPAEAGLYHDPENEWAWQIQPQSDQFSYVGEVMRFFKPAFDLQVQTDIFRGQEDLSSYKVLIVPVYFLTKKDVNDRLRAFAENGGTIIFTYRTGVKDEDNIVTEETLPGAMRELCGVEVHEYDSLRAERTASIRGTGGALAGREGRSHVWCDFLEPLSAEVLAEYEDEWFDGRAAVTRNEYGNGRVYYIGTGLEEDMLEPLYASIFEEAGCRMQKQQPGIETVRRTSGTHEYLIVLNHDVSKERTVLLPEGRWTNAESGKEGTAEGQMALKPLESRIFVRDKE</sequence>
<evidence type="ECO:0000256" key="4">
    <source>
        <dbReference type="ARBA" id="ARBA00022723"/>
    </source>
</evidence>
<dbReference type="Gene3D" id="3.20.20.80">
    <property type="entry name" value="Glycosidases"/>
    <property type="match status" value="1"/>
</dbReference>
<evidence type="ECO:0000256" key="8">
    <source>
        <dbReference type="PIRNR" id="PIRNR001084"/>
    </source>
</evidence>
<dbReference type="OrthoDB" id="9800974at2"/>
<dbReference type="InterPro" id="IPR003476">
    <property type="entry name" value="Glyco_hydro_42"/>
</dbReference>
<feature type="active site" description="Nucleophile" evidence="9">
    <location>
        <position position="303"/>
    </location>
</feature>
<feature type="binding site" evidence="10">
    <location>
        <position position="311"/>
    </location>
    <ligand>
        <name>substrate</name>
    </ligand>
</feature>
<feature type="binding site" evidence="10">
    <location>
        <position position="141"/>
    </location>
    <ligand>
        <name>substrate</name>
    </ligand>
</feature>
<evidence type="ECO:0000256" key="10">
    <source>
        <dbReference type="PIRSR" id="PIRSR001084-2"/>
    </source>
</evidence>